<evidence type="ECO:0000313" key="4">
    <source>
        <dbReference type="EMBL" id="CAG7829109.1"/>
    </source>
</evidence>
<evidence type="ECO:0000256" key="3">
    <source>
        <dbReference type="SAM" id="Phobius"/>
    </source>
</evidence>
<sequence>MFGFFFNKKSKSFDKESGKSGGNGKKSKDGKENPSELTIPLKSQNSGSNSDTNSSGEFALSSTTDSEKESEASDLQGSHSTGSLPPCHRFSNIERAFNLHDDIPFHDDDVDDVQEPACQDGVDPKKVKSFTLDKYKITSSPKQGNDFKVNEPNKVKSDSNVDDKTSQFNSSHKFSLPTPKSEEISKKERDVSESERKTMVQLEEIRSKLLAKETQLSLLQADVNMLTVDRDNKVVEMEGLATQIMVLTVENESALENIQKLEEELTVLRQKNDQLTQDILKKSDQLKNVETTTSKSDKTVTELETKMKGLEDKLKEVETDRSKIIEERDAVESEREEELRALQNALDDAIEAKIKTQNKYEREFEELRTTNSSQEQQLMEDFEWKLREIEASCKKKLQEKDRQVEEKLKEAKVLEVQEVGAEREQLRQERRFVEEQMQQVNHLKSYEAEVVQLRGVVHEQQKALRAASRQLEHFKLNDKLLQDEIRTLRVSLEKEKAHAQVMQASSQRRLDAQEESLQCKLDKQKNELNATWEDRLRVECSRLKEDLGKLHAEEKHSAVETMKIQKDQEMSLTKQTWEKQKEQLLQDISKLKDKITEKDSQYHRAVEKVTTQADRDGWEMRRQLEKLSSAHIEQLEQLRESHSEEIEKLQEAQERDLARILELEKKIENYENMKKEAEAAAVPQNDVPAQVVSVQATPTKPNDSSSESDADEEDDEEAETTEDSNESEEETTSSKEVLPNGIDGLRKEVATLQGSIEKLTSELTQESETNTGTSLSTSASTSATSQSCLSEAPSSGMTSESSDLTFSPFLLIGLIPLISYLLFRSFLVIFWAMLVLIALHLTRNENPKSSNSTLFLIKNGTPIASPQTGKMGNSNYKLSDVSRGALDLRPFHFKRDILQKMQLLPKKEKTSYCE</sequence>
<keyword evidence="5" id="KW-1185">Reference proteome</keyword>
<reference evidence="4" key="1">
    <citation type="submission" date="2021-06" db="EMBL/GenBank/DDBJ databases">
        <authorList>
            <person name="Hodson N. C."/>
            <person name="Mongue J. A."/>
            <person name="Jaron S. K."/>
        </authorList>
    </citation>
    <scope>NUCLEOTIDE SEQUENCE</scope>
</reference>
<feature type="region of interest" description="Disordered" evidence="2">
    <location>
        <begin position="761"/>
        <end position="797"/>
    </location>
</feature>
<feature type="compositionally biased region" description="Basic and acidic residues" evidence="2">
    <location>
        <begin position="180"/>
        <end position="195"/>
    </location>
</feature>
<keyword evidence="3" id="KW-0472">Membrane</keyword>
<feature type="compositionally biased region" description="Low complexity" evidence="2">
    <location>
        <begin position="43"/>
        <end position="55"/>
    </location>
</feature>
<proteinExistence type="predicted"/>
<feature type="compositionally biased region" description="Basic and acidic residues" evidence="2">
    <location>
        <begin position="148"/>
        <end position="165"/>
    </location>
</feature>
<feature type="transmembrane region" description="Helical" evidence="3">
    <location>
        <begin position="809"/>
        <end position="839"/>
    </location>
</feature>
<dbReference type="OrthoDB" id="75801at2759"/>
<feature type="coiled-coil region" evidence="1">
    <location>
        <begin position="202"/>
        <end position="477"/>
    </location>
</feature>
<evidence type="ECO:0000256" key="1">
    <source>
        <dbReference type="SAM" id="Coils"/>
    </source>
</evidence>
<protein>
    <submittedName>
        <fullName evidence="4">Uncharacterized protein</fullName>
    </submittedName>
</protein>
<feature type="coiled-coil region" evidence="1">
    <location>
        <begin position="574"/>
        <end position="680"/>
    </location>
</feature>
<evidence type="ECO:0000313" key="5">
    <source>
        <dbReference type="Proteomes" id="UP000708208"/>
    </source>
</evidence>
<organism evidence="4 5">
    <name type="scientific">Allacma fusca</name>
    <dbReference type="NCBI Taxonomy" id="39272"/>
    <lineage>
        <taxon>Eukaryota</taxon>
        <taxon>Metazoa</taxon>
        <taxon>Ecdysozoa</taxon>
        <taxon>Arthropoda</taxon>
        <taxon>Hexapoda</taxon>
        <taxon>Collembola</taxon>
        <taxon>Symphypleona</taxon>
        <taxon>Sminthuridae</taxon>
        <taxon>Allacma</taxon>
    </lineage>
</organism>
<feature type="compositionally biased region" description="Basic and acidic residues" evidence="2">
    <location>
        <begin position="122"/>
        <end position="136"/>
    </location>
</feature>
<feature type="compositionally biased region" description="Low complexity" evidence="2">
    <location>
        <begin position="769"/>
        <end position="790"/>
    </location>
</feature>
<dbReference type="AlphaFoldDB" id="A0A8J2PQ68"/>
<keyword evidence="1" id="KW-0175">Coiled coil</keyword>
<feature type="region of interest" description="Disordered" evidence="2">
    <location>
        <begin position="693"/>
        <end position="742"/>
    </location>
</feature>
<feature type="region of interest" description="Disordered" evidence="2">
    <location>
        <begin position="102"/>
        <end position="195"/>
    </location>
</feature>
<keyword evidence="3" id="KW-1133">Transmembrane helix</keyword>
<feature type="compositionally biased region" description="Polar residues" evidence="2">
    <location>
        <begin position="73"/>
        <end position="83"/>
    </location>
</feature>
<keyword evidence="3" id="KW-0812">Transmembrane</keyword>
<evidence type="ECO:0000256" key="2">
    <source>
        <dbReference type="SAM" id="MobiDB-lite"/>
    </source>
</evidence>
<dbReference type="Proteomes" id="UP000708208">
    <property type="component" value="Unassembled WGS sequence"/>
</dbReference>
<feature type="region of interest" description="Disordered" evidence="2">
    <location>
        <begin position="1"/>
        <end position="89"/>
    </location>
</feature>
<name>A0A8J2PQ68_9HEXA</name>
<gene>
    <name evidence="4" type="ORF">AFUS01_LOCUS38989</name>
</gene>
<dbReference type="EMBL" id="CAJVCH010550156">
    <property type="protein sequence ID" value="CAG7829109.1"/>
    <property type="molecule type" value="Genomic_DNA"/>
</dbReference>
<comment type="caution">
    <text evidence="4">The sequence shown here is derived from an EMBL/GenBank/DDBJ whole genome shotgun (WGS) entry which is preliminary data.</text>
</comment>
<feature type="compositionally biased region" description="Acidic residues" evidence="2">
    <location>
        <begin position="706"/>
        <end position="731"/>
    </location>
</feature>
<accession>A0A8J2PQ68</accession>